<dbReference type="AlphaFoldDB" id="A0A7M3T719"/>
<evidence type="ECO:0000313" key="2">
    <source>
        <dbReference type="Proteomes" id="UP000503336"/>
    </source>
</evidence>
<dbReference type="InterPro" id="IPR012292">
    <property type="entry name" value="Globin/Proto"/>
</dbReference>
<dbReference type="CDD" id="cd08916">
    <property type="entry name" value="TrHb3_P"/>
    <property type="match status" value="1"/>
</dbReference>
<dbReference type="GO" id="GO:0020037">
    <property type="term" value="F:heme binding"/>
    <property type="evidence" value="ECO:0007669"/>
    <property type="project" value="InterPro"/>
</dbReference>
<proteinExistence type="predicted"/>
<organism evidence="1 2">
    <name type="scientific">Pikeienuella piscinae</name>
    <dbReference type="NCBI Taxonomy" id="2748098"/>
    <lineage>
        <taxon>Bacteria</taxon>
        <taxon>Pseudomonadati</taxon>
        <taxon>Pseudomonadota</taxon>
        <taxon>Alphaproteobacteria</taxon>
        <taxon>Rhodobacterales</taxon>
        <taxon>Paracoccaceae</taxon>
        <taxon>Pikeienuella</taxon>
    </lineage>
</organism>
<dbReference type="Proteomes" id="UP000503336">
    <property type="component" value="Chromosome"/>
</dbReference>
<dbReference type="KEGG" id="hdh:G5B40_08015"/>
<dbReference type="InterPro" id="IPR009050">
    <property type="entry name" value="Globin-like_sf"/>
</dbReference>
<sequence>MTREDIRRLIEPFYKRVRADARLGPIFEGEIGVTDEEWAAHLDKIEAFWANVMLHERSYQGNPMQAHLAVPEIQGEDFAIWLDHFEKTARRVLPEEKADAFAFLSRRIGASLRMGIEQARGGVPRLRAWAR</sequence>
<dbReference type="GO" id="GO:0019825">
    <property type="term" value="F:oxygen binding"/>
    <property type="evidence" value="ECO:0007669"/>
    <property type="project" value="InterPro"/>
</dbReference>
<accession>A0A7M3T719</accession>
<dbReference type="EMBL" id="CP049056">
    <property type="protein sequence ID" value="QIE57800.1"/>
    <property type="molecule type" value="Genomic_DNA"/>
</dbReference>
<reference evidence="1 2" key="1">
    <citation type="submission" date="2020-02" db="EMBL/GenBank/DDBJ databases">
        <title>complete genome sequence of Rhodobacteraceae bacterium.</title>
        <authorList>
            <person name="Park J."/>
            <person name="Kim Y.-S."/>
            <person name="Kim K.-H."/>
        </authorList>
    </citation>
    <scope>NUCLEOTIDE SEQUENCE [LARGE SCALE GENOMIC DNA]</scope>
    <source>
        <strain evidence="1 2">RR4-56</strain>
    </source>
</reference>
<protein>
    <submittedName>
        <fullName evidence="1">Group III truncated hemoglobin</fullName>
    </submittedName>
</protein>
<gene>
    <name evidence="1" type="ORF">G5B40_08015</name>
</gene>
<keyword evidence="2" id="KW-1185">Reference proteome</keyword>
<dbReference type="Gene3D" id="1.10.490.10">
    <property type="entry name" value="Globins"/>
    <property type="match status" value="1"/>
</dbReference>
<dbReference type="SUPFAM" id="SSF46458">
    <property type="entry name" value="Globin-like"/>
    <property type="match status" value="1"/>
</dbReference>
<name>A0A7M3T719_9RHOB</name>
<evidence type="ECO:0000313" key="1">
    <source>
        <dbReference type="EMBL" id="QIE57800.1"/>
    </source>
</evidence>